<dbReference type="EMBL" id="NBNE01003191">
    <property type="protein sequence ID" value="OWZ08330.1"/>
    <property type="molecule type" value="Genomic_DNA"/>
</dbReference>
<dbReference type="AlphaFoldDB" id="A0A225VUV3"/>
<sequence length="73" mass="8455">MIRTISTSWYLLKRLYCCILIHWTHHDPTSPDLGDLGSEEVSGNDPDDNRARTWITKVKSAFMRDQASDEKKC</sequence>
<evidence type="ECO:0000313" key="3">
    <source>
        <dbReference type="Proteomes" id="UP000198211"/>
    </source>
</evidence>
<reference evidence="3" key="1">
    <citation type="submission" date="2017-03" db="EMBL/GenBank/DDBJ databases">
        <title>Phytopthora megakarya and P. palmivora, two closely related causual agents of cacao black pod achieved similar genome size and gene model numbers by different mechanisms.</title>
        <authorList>
            <person name="Ali S."/>
            <person name="Shao J."/>
            <person name="Larry D.J."/>
            <person name="Kronmiller B."/>
            <person name="Shen D."/>
            <person name="Strem M.D."/>
            <person name="Melnick R.L."/>
            <person name="Guiltinan M.J."/>
            <person name="Tyler B.M."/>
            <person name="Meinhardt L.W."/>
            <person name="Bailey B.A."/>
        </authorList>
    </citation>
    <scope>NUCLEOTIDE SEQUENCE [LARGE SCALE GENOMIC DNA]</scope>
    <source>
        <strain evidence="3">zdho120</strain>
    </source>
</reference>
<comment type="caution">
    <text evidence="2">The sequence shown here is derived from an EMBL/GenBank/DDBJ whole genome shotgun (WGS) entry which is preliminary data.</text>
</comment>
<accession>A0A225VUV3</accession>
<evidence type="ECO:0000256" key="1">
    <source>
        <dbReference type="SAM" id="MobiDB-lite"/>
    </source>
</evidence>
<dbReference type="OrthoDB" id="128517at2759"/>
<gene>
    <name evidence="2" type="ORF">PHMEG_00019146</name>
</gene>
<evidence type="ECO:0000313" key="2">
    <source>
        <dbReference type="EMBL" id="OWZ08330.1"/>
    </source>
</evidence>
<organism evidence="2 3">
    <name type="scientific">Phytophthora megakarya</name>
    <dbReference type="NCBI Taxonomy" id="4795"/>
    <lineage>
        <taxon>Eukaryota</taxon>
        <taxon>Sar</taxon>
        <taxon>Stramenopiles</taxon>
        <taxon>Oomycota</taxon>
        <taxon>Peronosporomycetes</taxon>
        <taxon>Peronosporales</taxon>
        <taxon>Peronosporaceae</taxon>
        <taxon>Phytophthora</taxon>
    </lineage>
</organism>
<keyword evidence="3" id="KW-1185">Reference proteome</keyword>
<feature type="region of interest" description="Disordered" evidence="1">
    <location>
        <begin position="29"/>
        <end position="50"/>
    </location>
</feature>
<protein>
    <submittedName>
        <fullName evidence="2">Uncharacterized protein</fullName>
    </submittedName>
</protein>
<proteinExistence type="predicted"/>
<name>A0A225VUV3_9STRA</name>
<dbReference type="Proteomes" id="UP000198211">
    <property type="component" value="Unassembled WGS sequence"/>
</dbReference>